<sequence length="136" mass="15370">MSAEYFSIDDQIKASYQSASQVETQARQLEARIAKIDGTKNLLPARRYGQPVDMAKIRSNLTLTSLIAQDCAELAHFCGIDPGIRHRIDEEKEARAMAAQALQMRTERLRESNERAAKVREQQLISGINPMTGRYF</sequence>
<protein>
    <submittedName>
        <fullName evidence="1">Uncharacterized protein</fullName>
    </submittedName>
</protein>
<organism evidence="1 2">
    <name type="scientific">Parasynechococcus marenigrum (strain WH8102)</name>
    <dbReference type="NCBI Taxonomy" id="84588"/>
    <lineage>
        <taxon>Bacteria</taxon>
        <taxon>Bacillati</taxon>
        <taxon>Cyanobacteriota</taxon>
        <taxon>Cyanophyceae</taxon>
        <taxon>Synechococcales</taxon>
        <taxon>Prochlorococcaceae</taxon>
        <taxon>Parasynechococcus</taxon>
        <taxon>Parasynechococcus marenigrum</taxon>
    </lineage>
</organism>
<evidence type="ECO:0000313" key="1">
    <source>
        <dbReference type="EMBL" id="CAE08096.1"/>
    </source>
</evidence>
<accession>Q7U5W0</accession>
<dbReference type="eggNOG" id="ENOG503020C">
    <property type="taxonomic scope" value="Bacteria"/>
</dbReference>
<gene>
    <name evidence="1" type="ordered locus">SYNW1581</name>
</gene>
<dbReference type="KEGG" id="syw:SYNW1581"/>
<proteinExistence type="predicted"/>
<name>Q7U5W0_PARMW</name>
<keyword evidence="2" id="KW-1185">Reference proteome</keyword>
<dbReference type="EMBL" id="BX569693">
    <property type="protein sequence ID" value="CAE08096.1"/>
    <property type="molecule type" value="Genomic_DNA"/>
</dbReference>
<evidence type="ECO:0000313" key="2">
    <source>
        <dbReference type="Proteomes" id="UP000001422"/>
    </source>
</evidence>
<dbReference type="HOGENOM" id="CLU_1874418_0_0_3"/>
<dbReference type="AlphaFoldDB" id="Q7U5W0"/>
<dbReference type="RefSeq" id="WP_011128445.1">
    <property type="nucleotide sequence ID" value="NC_005070.1"/>
</dbReference>
<reference evidence="1 2" key="1">
    <citation type="journal article" date="2003" name="Nature">
        <title>The genome of a motile marine Synechococcus.</title>
        <authorList>
            <person name="Palenik B."/>
            <person name="Brahamsha B."/>
            <person name="Larimer F."/>
            <person name="Land M."/>
            <person name="Hauser L."/>
            <person name="Chain P."/>
            <person name="Lamerdin J."/>
            <person name="Regala W."/>
            <person name="Allen E.A."/>
            <person name="McCarren J."/>
            <person name="Paulsen I."/>
            <person name="Dufresne A."/>
            <person name="Partensky F."/>
            <person name="Webb E."/>
            <person name="Waterbury J."/>
        </authorList>
    </citation>
    <scope>NUCLEOTIDE SEQUENCE [LARGE SCALE GENOMIC DNA]</scope>
    <source>
        <strain evidence="1 2">WH8102</strain>
    </source>
</reference>
<dbReference type="Proteomes" id="UP000001422">
    <property type="component" value="Chromosome"/>
</dbReference>